<dbReference type="PANTHER" id="PTHR15673:SF2">
    <property type="entry name" value="IQ CALMODULIN-BINDING MOTIF-CONTAINING PROTEIN 1"/>
    <property type="match status" value="1"/>
</dbReference>
<dbReference type="Gene3D" id="1.20.5.190">
    <property type="match status" value="2"/>
</dbReference>
<comment type="caution">
    <text evidence="2">The sequence shown here is derived from an EMBL/GenBank/DDBJ whole genome shotgun (WGS) entry which is preliminary data.</text>
</comment>
<dbReference type="GO" id="GO:0005516">
    <property type="term" value="F:calmodulin binding"/>
    <property type="evidence" value="ECO:0007669"/>
    <property type="project" value="InterPro"/>
</dbReference>
<name>A0A7K9DWS9_BARMA</name>
<feature type="coiled-coil region" evidence="1">
    <location>
        <begin position="75"/>
        <end position="106"/>
    </location>
</feature>
<evidence type="ECO:0000313" key="2">
    <source>
        <dbReference type="EMBL" id="NXG69174.1"/>
    </source>
</evidence>
<feature type="non-terminal residue" evidence="2">
    <location>
        <position position="1"/>
    </location>
</feature>
<proteinExistence type="predicted"/>
<dbReference type="PANTHER" id="PTHR15673">
    <property type="entry name" value="IQ CALMODULIN-BINDING MOTIF CONTAINING PROTEIN 1"/>
    <property type="match status" value="1"/>
</dbReference>
<dbReference type="Pfam" id="PF00612">
    <property type="entry name" value="IQ"/>
    <property type="match status" value="2"/>
</dbReference>
<evidence type="ECO:0000256" key="1">
    <source>
        <dbReference type="SAM" id="Coils"/>
    </source>
</evidence>
<dbReference type="AlphaFoldDB" id="A0A7K9DWS9"/>
<dbReference type="Proteomes" id="UP000578343">
    <property type="component" value="Unassembled WGS sequence"/>
</dbReference>
<dbReference type="SMART" id="SM00015">
    <property type="entry name" value="IQ"/>
    <property type="match status" value="2"/>
</dbReference>
<keyword evidence="1" id="KW-0175">Coiled coil</keyword>
<dbReference type="EMBL" id="VWZK01002270">
    <property type="protein sequence ID" value="NXG69174.1"/>
    <property type="molecule type" value="Genomic_DNA"/>
</dbReference>
<evidence type="ECO:0000313" key="3">
    <source>
        <dbReference type="Proteomes" id="UP000578343"/>
    </source>
</evidence>
<gene>
    <name evidence="2" type="primary">Iqcb1</name>
    <name evidence="2" type="ORF">BARMAR_R04231</name>
</gene>
<reference evidence="2 3" key="1">
    <citation type="submission" date="2019-09" db="EMBL/GenBank/DDBJ databases">
        <title>Bird 10,000 Genomes (B10K) Project - Family phase.</title>
        <authorList>
            <person name="Zhang G."/>
        </authorList>
    </citation>
    <scope>NUCLEOTIDE SEQUENCE [LARGE SCALE GENOMIC DNA]</scope>
    <source>
        <strain evidence="2">B10K-DU-001-21</strain>
        <tissue evidence="2">Muscle</tissue>
    </source>
</reference>
<dbReference type="InterPro" id="IPR000048">
    <property type="entry name" value="IQ_motif_EF-hand-BS"/>
</dbReference>
<dbReference type="GO" id="GO:0005929">
    <property type="term" value="C:cilium"/>
    <property type="evidence" value="ECO:0007669"/>
    <property type="project" value="TreeGrafter"/>
</dbReference>
<feature type="non-terminal residue" evidence="2">
    <location>
        <position position="341"/>
    </location>
</feature>
<dbReference type="PROSITE" id="PS50096">
    <property type="entry name" value="IQ"/>
    <property type="match status" value="2"/>
</dbReference>
<protein>
    <submittedName>
        <fullName evidence="2">IQCB1 protein</fullName>
    </submittedName>
</protein>
<dbReference type="OrthoDB" id="8178106at2759"/>
<dbReference type="CDD" id="cd23767">
    <property type="entry name" value="IQCD"/>
    <property type="match status" value="1"/>
</dbReference>
<dbReference type="InterPro" id="IPR028765">
    <property type="entry name" value="IQCB1"/>
</dbReference>
<dbReference type="GO" id="GO:0060271">
    <property type="term" value="P:cilium assembly"/>
    <property type="evidence" value="ECO:0007669"/>
    <property type="project" value="InterPro"/>
</dbReference>
<keyword evidence="3" id="KW-1185">Reference proteome</keyword>
<sequence length="341" mass="40079">GLKGLLSKQWTGKGFDRDLSQLLDLLYLEQSNGKGEMQRQHQAACIIQAVWRGFQTRKRLKKLPKAVTALQRSFRAKREQELKHLKKQKEDEALKLQMQLQRQRTMRIFHERQLAILEIIHANLVNEYMEEMEGRSALTIQRFWRGYRARRNFHQQRQSLKEYKAAVIIQRAACKFLEKQRRRRHLSLWKDPRGLTDEQRLALQQKVDDYIKLHPASQMSEKMSKELHMQAQEKLAQFLSRSRLDQRAAQQREALLAQVNTDVELLMNAPGLAETTEKDLDVFMSRSIPVATKARKSHTTMLKYAHWPWWKTLGDHFMEDDVIPDDALNAELGSLFIGGKK</sequence>
<accession>A0A7K9DWS9</accession>
<organism evidence="2 3">
    <name type="scientific">Baryphthengus martii</name>
    <name type="common">Rufous motmot</name>
    <dbReference type="NCBI Taxonomy" id="176943"/>
    <lineage>
        <taxon>Eukaryota</taxon>
        <taxon>Metazoa</taxon>
        <taxon>Chordata</taxon>
        <taxon>Craniata</taxon>
        <taxon>Vertebrata</taxon>
        <taxon>Euteleostomi</taxon>
        <taxon>Archelosauria</taxon>
        <taxon>Archosauria</taxon>
        <taxon>Dinosauria</taxon>
        <taxon>Saurischia</taxon>
        <taxon>Theropoda</taxon>
        <taxon>Coelurosauria</taxon>
        <taxon>Aves</taxon>
        <taxon>Neognathae</taxon>
        <taxon>Neoaves</taxon>
        <taxon>Telluraves</taxon>
        <taxon>Coraciimorphae</taxon>
        <taxon>Coraciiformes</taxon>
        <taxon>Momotidae</taxon>
        <taxon>Baryphthengus</taxon>
    </lineage>
</organism>